<proteinExistence type="predicted"/>
<dbReference type="RefSeq" id="WP_341407250.1">
    <property type="nucleotide sequence ID" value="NZ_JBBUKT010000011.1"/>
</dbReference>
<organism evidence="2 3">
    <name type="scientific">Luteolibacter soli</name>
    <dbReference type="NCBI Taxonomy" id="3135280"/>
    <lineage>
        <taxon>Bacteria</taxon>
        <taxon>Pseudomonadati</taxon>
        <taxon>Verrucomicrobiota</taxon>
        <taxon>Verrucomicrobiia</taxon>
        <taxon>Verrucomicrobiales</taxon>
        <taxon>Verrucomicrobiaceae</taxon>
        <taxon>Luteolibacter</taxon>
    </lineage>
</organism>
<dbReference type="Proteomes" id="UP001371305">
    <property type="component" value="Unassembled WGS sequence"/>
</dbReference>
<keyword evidence="1" id="KW-1133">Transmembrane helix</keyword>
<protein>
    <submittedName>
        <fullName evidence="2">Uncharacterized protein</fullName>
    </submittedName>
</protein>
<keyword evidence="1" id="KW-0472">Membrane</keyword>
<sequence length="66" mass="7882">MKTPEARPRFQSSNRHYHRYREDNRGWDDWVDPAAQRGSWKRWLWISTSVVLAGAGVALLFYFDIL</sequence>
<evidence type="ECO:0000256" key="1">
    <source>
        <dbReference type="SAM" id="Phobius"/>
    </source>
</evidence>
<feature type="transmembrane region" description="Helical" evidence="1">
    <location>
        <begin position="43"/>
        <end position="63"/>
    </location>
</feature>
<dbReference type="EMBL" id="JBBUKT010000011">
    <property type="protein sequence ID" value="MEK7953486.1"/>
    <property type="molecule type" value="Genomic_DNA"/>
</dbReference>
<evidence type="ECO:0000313" key="3">
    <source>
        <dbReference type="Proteomes" id="UP001371305"/>
    </source>
</evidence>
<keyword evidence="1" id="KW-0812">Transmembrane</keyword>
<gene>
    <name evidence="2" type="ORF">WKV53_23430</name>
</gene>
<reference evidence="2 3" key="1">
    <citation type="submission" date="2024-04" db="EMBL/GenBank/DDBJ databases">
        <title>Luteolibacter sp. isolated from soil.</title>
        <authorList>
            <person name="An J."/>
        </authorList>
    </citation>
    <scope>NUCLEOTIDE SEQUENCE [LARGE SCALE GENOMIC DNA]</scope>
    <source>
        <strain evidence="2 3">Y139</strain>
    </source>
</reference>
<evidence type="ECO:0000313" key="2">
    <source>
        <dbReference type="EMBL" id="MEK7953486.1"/>
    </source>
</evidence>
<name>A0ABU9B0F6_9BACT</name>
<accession>A0ABU9B0F6</accession>
<keyword evidence="3" id="KW-1185">Reference proteome</keyword>
<comment type="caution">
    <text evidence="2">The sequence shown here is derived from an EMBL/GenBank/DDBJ whole genome shotgun (WGS) entry which is preliminary data.</text>
</comment>